<feature type="non-terminal residue" evidence="6">
    <location>
        <position position="1"/>
    </location>
</feature>
<name>A0A8J8BF54_9ACTN</name>
<reference evidence="6" key="1">
    <citation type="submission" date="2021-04" db="EMBL/GenBank/DDBJ databases">
        <title>Genome based classification of Actinospica acidithermotolerans sp. nov., an actinobacterium isolated from an Indonesian hot spring.</title>
        <authorList>
            <person name="Kusuma A.B."/>
            <person name="Putra K.E."/>
            <person name="Nafisah S."/>
            <person name="Loh J."/>
            <person name="Nouioui I."/>
            <person name="Goodfellow M."/>
        </authorList>
    </citation>
    <scope>NUCLEOTIDE SEQUENCE</scope>
    <source>
        <strain evidence="6">DSM 45618</strain>
    </source>
</reference>
<organism evidence="6 7">
    <name type="scientific">Actinocrinis puniceicyclus</name>
    <dbReference type="NCBI Taxonomy" id="977794"/>
    <lineage>
        <taxon>Bacteria</taxon>
        <taxon>Bacillati</taxon>
        <taxon>Actinomycetota</taxon>
        <taxon>Actinomycetes</taxon>
        <taxon>Catenulisporales</taxon>
        <taxon>Actinospicaceae</taxon>
        <taxon>Actinocrinis</taxon>
    </lineage>
</organism>
<evidence type="ECO:0000256" key="3">
    <source>
        <dbReference type="PROSITE-ProRule" id="PRU00289"/>
    </source>
</evidence>
<dbReference type="CDD" id="cd01127">
    <property type="entry name" value="TrwB_TraG_TraD_VirD4"/>
    <property type="match status" value="1"/>
</dbReference>
<keyword evidence="2 3" id="KW-0067">ATP-binding</keyword>
<dbReference type="GO" id="GO:0003677">
    <property type="term" value="F:DNA binding"/>
    <property type="evidence" value="ECO:0007669"/>
    <property type="project" value="InterPro"/>
</dbReference>
<dbReference type="GO" id="GO:0005524">
    <property type="term" value="F:ATP binding"/>
    <property type="evidence" value="ECO:0007669"/>
    <property type="project" value="UniProtKB-UniRule"/>
</dbReference>
<feature type="domain" description="FtsK" evidence="5">
    <location>
        <begin position="269"/>
        <end position="461"/>
    </location>
</feature>
<keyword evidence="6" id="KW-0132">Cell division</keyword>
<evidence type="ECO:0000313" key="7">
    <source>
        <dbReference type="Proteomes" id="UP000677913"/>
    </source>
</evidence>
<dbReference type="Pfam" id="PF01580">
    <property type="entry name" value="FtsK_SpoIIIE"/>
    <property type="match status" value="1"/>
</dbReference>
<dbReference type="InterPro" id="IPR003593">
    <property type="entry name" value="AAA+_ATPase"/>
</dbReference>
<dbReference type="Proteomes" id="UP000677913">
    <property type="component" value="Unassembled WGS sequence"/>
</dbReference>
<evidence type="ECO:0000256" key="2">
    <source>
        <dbReference type="ARBA" id="ARBA00022840"/>
    </source>
</evidence>
<feature type="compositionally biased region" description="Polar residues" evidence="4">
    <location>
        <begin position="24"/>
        <end position="35"/>
    </location>
</feature>
<dbReference type="Gene3D" id="3.40.50.300">
    <property type="entry name" value="P-loop containing nucleotide triphosphate hydrolases"/>
    <property type="match status" value="2"/>
</dbReference>
<evidence type="ECO:0000313" key="6">
    <source>
        <dbReference type="EMBL" id="MBS2967103.1"/>
    </source>
</evidence>
<dbReference type="PANTHER" id="PTHR22683:SF1">
    <property type="entry name" value="TYPE VII SECRETION SYSTEM PROTEIN ESSC"/>
    <property type="match status" value="1"/>
</dbReference>
<dbReference type="InterPro" id="IPR002543">
    <property type="entry name" value="FtsK_dom"/>
</dbReference>
<keyword evidence="6" id="KW-0131">Cell cycle</keyword>
<dbReference type="AlphaFoldDB" id="A0A8J8BF54"/>
<dbReference type="GO" id="GO:0051301">
    <property type="term" value="P:cell division"/>
    <property type="evidence" value="ECO:0007669"/>
    <property type="project" value="UniProtKB-KW"/>
</dbReference>
<keyword evidence="7" id="KW-1185">Reference proteome</keyword>
<feature type="non-terminal residue" evidence="6">
    <location>
        <position position="504"/>
    </location>
</feature>
<feature type="region of interest" description="Disordered" evidence="4">
    <location>
        <begin position="1"/>
        <end position="35"/>
    </location>
</feature>
<feature type="binding site" evidence="3">
    <location>
        <begin position="287"/>
        <end position="294"/>
    </location>
    <ligand>
        <name>ATP</name>
        <dbReference type="ChEBI" id="CHEBI:30616"/>
    </ligand>
</feature>
<proteinExistence type="predicted"/>
<dbReference type="SUPFAM" id="SSF52540">
    <property type="entry name" value="P-loop containing nucleoside triphosphate hydrolases"/>
    <property type="match status" value="1"/>
</dbReference>
<accession>A0A8J8BF54</accession>
<dbReference type="EMBL" id="JAGSXH010000311">
    <property type="protein sequence ID" value="MBS2967103.1"/>
    <property type="molecule type" value="Genomic_DNA"/>
</dbReference>
<dbReference type="InterPro" id="IPR050206">
    <property type="entry name" value="FtsK/SpoIIIE/SftA"/>
</dbReference>
<sequence length="504" mass="53967">RPSCSPKESTSTCSNSSASRSSSHAGQNPDPTRTSYMRTTGLAQAATWHSPLDLGIWVLTDSDAAADWDWARWLPHTRPRTPEQPFTLIGNDPRSVARRIAELAALIAARHEALKQSPGARLGDPELLVLLDGARKLRALPGMLQVLTDGPVVGVYPVCLEGQRGMLPVECQAVVELEPGGSATVTQERAHPVTAVRPDLVSAKWAGRLARALAPIRDISPQEDQTAIPDSCRLLDLLGLEPPTAQAVAERWARSPASTEALVGAGFDAAPFTLDLRQDGPHGLIAGTTGAGKSELLQTLVASLAAANRPDAMTFVLIDYKGGSAFKDCARLPHTVGMVTDLGPALVERALESLGAELRRREHILADAAAKDLEDYTAQRRRTPNLAPLPRLLIVIDEFASLIRELPDFITGLVSIAQRGRSLGIHLILATQRPAGAVSPEIRANTNLRIALRMTDAAESQDVIDTPEAARIPKHLPGRAYARLGHATILPFQAARIAAPRPDT</sequence>
<comment type="caution">
    <text evidence="6">The sequence shown here is derived from an EMBL/GenBank/DDBJ whole genome shotgun (WGS) entry which is preliminary data.</text>
</comment>
<evidence type="ECO:0000256" key="4">
    <source>
        <dbReference type="SAM" id="MobiDB-lite"/>
    </source>
</evidence>
<dbReference type="PROSITE" id="PS50901">
    <property type="entry name" value="FTSK"/>
    <property type="match status" value="1"/>
</dbReference>
<dbReference type="InterPro" id="IPR027417">
    <property type="entry name" value="P-loop_NTPase"/>
</dbReference>
<feature type="compositionally biased region" description="Low complexity" evidence="4">
    <location>
        <begin position="1"/>
        <end position="23"/>
    </location>
</feature>
<gene>
    <name evidence="6" type="ORF">KGA66_28985</name>
</gene>
<protein>
    <submittedName>
        <fullName evidence="6">Cell division protein FtsK</fullName>
    </submittedName>
</protein>
<keyword evidence="1 3" id="KW-0547">Nucleotide-binding</keyword>
<dbReference type="PANTHER" id="PTHR22683">
    <property type="entry name" value="SPORULATION PROTEIN RELATED"/>
    <property type="match status" value="1"/>
</dbReference>
<evidence type="ECO:0000259" key="5">
    <source>
        <dbReference type="PROSITE" id="PS50901"/>
    </source>
</evidence>
<dbReference type="SMART" id="SM00382">
    <property type="entry name" value="AAA"/>
    <property type="match status" value="1"/>
</dbReference>
<evidence type="ECO:0000256" key="1">
    <source>
        <dbReference type="ARBA" id="ARBA00022741"/>
    </source>
</evidence>